<evidence type="ECO:0000256" key="4">
    <source>
        <dbReference type="ARBA" id="ARBA00023163"/>
    </source>
</evidence>
<dbReference type="Gene3D" id="3.40.190.290">
    <property type="match status" value="1"/>
</dbReference>
<keyword evidence="4" id="KW-0804">Transcription</keyword>
<dbReference type="PRINTS" id="PR00039">
    <property type="entry name" value="HTHLYSR"/>
</dbReference>
<dbReference type="PROSITE" id="PS50931">
    <property type="entry name" value="HTH_LYSR"/>
    <property type="match status" value="1"/>
</dbReference>
<protein>
    <submittedName>
        <fullName evidence="6">LysR family transcriptional regulator</fullName>
    </submittedName>
</protein>
<feature type="domain" description="HTH lysR-type" evidence="5">
    <location>
        <begin position="4"/>
        <end position="61"/>
    </location>
</feature>
<reference evidence="6" key="2">
    <citation type="submission" date="2023-01" db="EMBL/GenBank/DDBJ databases">
        <title>Draft genome sequence of Sulfitobacter pacificus strain NBRC 109915.</title>
        <authorList>
            <person name="Sun Q."/>
            <person name="Mori K."/>
        </authorList>
    </citation>
    <scope>NUCLEOTIDE SEQUENCE</scope>
    <source>
        <strain evidence="6">NBRC 109915</strain>
    </source>
</reference>
<organism evidence="6 7">
    <name type="scientific">Sulfitobacter pacificus</name>
    <dbReference type="NCBI Taxonomy" id="1499314"/>
    <lineage>
        <taxon>Bacteria</taxon>
        <taxon>Pseudomonadati</taxon>
        <taxon>Pseudomonadota</taxon>
        <taxon>Alphaproteobacteria</taxon>
        <taxon>Rhodobacterales</taxon>
        <taxon>Roseobacteraceae</taxon>
        <taxon>Sulfitobacter</taxon>
    </lineage>
</organism>
<evidence type="ECO:0000259" key="5">
    <source>
        <dbReference type="PROSITE" id="PS50931"/>
    </source>
</evidence>
<dbReference type="SUPFAM" id="SSF46785">
    <property type="entry name" value="Winged helix' DNA-binding domain"/>
    <property type="match status" value="1"/>
</dbReference>
<dbReference type="EMBL" id="BSNL01000001">
    <property type="protein sequence ID" value="GLQ27197.1"/>
    <property type="molecule type" value="Genomic_DNA"/>
</dbReference>
<dbReference type="PANTHER" id="PTHR30537:SF3">
    <property type="entry name" value="TRANSCRIPTIONAL REGULATORY PROTEIN"/>
    <property type="match status" value="1"/>
</dbReference>
<keyword evidence="3" id="KW-0238">DNA-binding</keyword>
<comment type="caution">
    <text evidence="6">The sequence shown here is derived from an EMBL/GenBank/DDBJ whole genome shotgun (WGS) entry which is preliminary data.</text>
</comment>
<dbReference type="Gene3D" id="1.10.10.10">
    <property type="entry name" value="Winged helix-like DNA-binding domain superfamily/Winged helix DNA-binding domain"/>
    <property type="match status" value="1"/>
</dbReference>
<dbReference type="InterPro" id="IPR000847">
    <property type="entry name" value="LysR_HTH_N"/>
</dbReference>
<name>A0ABQ5VJB2_9RHOB</name>
<dbReference type="InterPro" id="IPR005119">
    <property type="entry name" value="LysR_subst-bd"/>
</dbReference>
<dbReference type="Pfam" id="PF00126">
    <property type="entry name" value="HTH_1"/>
    <property type="match status" value="1"/>
</dbReference>
<dbReference type="InterPro" id="IPR058163">
    <property type="entry name" value="LysR-type_TF_proteobact-type"/>
</dbReference>
<comment type="similarity">
    <text evidence="1">Belongs to the LysR transcriptional regulatory family.</text>
</comment>
<proteinExistence type="inferred from homology"/>
<keyword evidence="7" id="KW-1185">Reference proteome</keyword>
<evidence type="ECO:0000256" key="1">
    <source>
        <dbReference type="ARBA" id="ARBA00009437"/>
    </source>
</evidence>
<sequence length="296" mass="32167">MPQIDWSHLHSFVAVAEHGSLSAAARAHHSSQPTLSRHIALLEQSLGARLFSRTKTGVTLTEKGRALLVHAGEMADAAARLSILSDGGDGAMAGAVRITASQIVATYLLPEVLTELHLLYPEVEIELVASDDTNNLLRREADIAVRMYRPTQGDVIAKHIGNLDMGAYASHDYIARRGAPQGFEDILDHDLVGYDRNTMIIDGMGAIGLQADRASFKFRSDDQVVCWQMVRAGFGIGFNQNVIAQADADLVCVSGPDPVGQLPVWLAAHSELRQTPRIRKVYDELGRMLGKKLSPV</sequence>
<reference evidence="6" key="1">
    <citation type="journal article" date="2014" name="Int. J. Syst. Evol. Microbiol.">
        <title>Complete genome of a new Firmicutes species belonging to the dominant human colonic microbiota ('Ruminococcus bicirculans') reveals two chromosomes and a selective capacity to utilize plant glucans.</title>
        <authorList>
            <consortium name="NISC Comparative Sequencing Program"/>
            <person name="Wegmann U."/>
            <person name="Louis P."/>
            <person name="Goesmann A."/>
            <person name="Henrissat B."/>
            <person name="Duncan S.H."/>
            <person name="Flint H.J."/>
        </authorList>
    </citation>
    <scope>NUCLEOTIDE SEQUENCE</scope>
    <source>
        <strain evidence="6">NBRC 109915</strain>
    </source>
</reference>
<evidence type="ECO:0000256" key="2">
    <source>
        <dbReference type="ARBA" id="ARBA00023015"/>
    </source>
</evidence>
<dbReference type="Pfam" id="PF03466">
    <property type="entry name" value="LysR_substrate"/>
    <property type="match status" value="1"/>
</dbReference>
<evidence type="ECO:0000313" key="6">
    <source>
        <dbReference type="EMBL" id="GLQ27197.1"/>
    </source>
</evidence>
<evidence type="ECO:0000313" key="7">
    <source>
        <dbReference type="Proteomes" id="UP001161388"/>
    </source>
</evidence>
<gene>
    <name evidence="6" type="ORF">GCM10007927_20000</name>
</gene>
<dbReference type="Proteomes" id="UP001161388">
    <property type="component" value="Unassembled WGS sequence"/>
</dbReference>
<dbReference type="RefSeq" id="WP_284373026.1">
    <property type="nucleotide sequence ID" value="NZ_BSNL01000001.1"/>
</dbReference>
<dbReference type="InterPro" id="IPR036388">
    <property type="entry name" value="WH-like_DNA-bd_sf"/>
</dbReference>
<evidence type="ECO:0000256" key="3">
    <source>
        <dbReference type="ARBA" id="ARBA00023125"/>
    </source>
</evidence>
<dbReference type="PANTHER" id="PTHR30537">
    <property type="entry name" value="HTH-TYPE TRANSCRIPTIONAL REGULATOR"/>
    <property type="match status" value="1"/>
</dbReference>
<dbReference type="InterPro" id="IPR036390">
    <property type="entry name" value="WH_DNA-bd_sf"/>
</dbReference>
<accession>A0ABQ5VJB2</accession>
<keyword evidence="2" id="KW-0805">Transcription regulation</keyword>
<dbReference type="SUPFAM" id="SSF53850">
    <property type="entry name" value="Periplasmic binding protein-like II"/>
    <property type="match status" value="1"/>
</dbReference>